<dbReference type="AlphaFoldDB" id="A0A438CKE9"/>
<dbReference type="EMBL" id="QGNW01002190">
    <property type="protein sequence ID" value="RVW23659.1"/>
    <property type="molecule type" value="Genomic_DNA"/>
</dbReference>
<gene>
    <name evidence="2" type="ORF">CK203_093988</name>
</gene>
<organism evidence="2 3">
    <name type="scientific">Vitis vinifera</name>
    <name type="common">Grape</name>
    <dbReference type="NCBI Taxonomy" id="29760"/>
    <lineage>
        <taxon>Eukaryota</taxon>
        <taxon>Viridiplantae</taxon>
        <taxon>Streptophyta</taxon>
        <taxon>Embryophyta</taxon>
        <taxon>Tracheophyta</taxon>
        <taxon>Spermatophyta</taxon>
        <taxon>Magnoliopsida</taxon>
        <taxon>eudicotyledons</taxon>
        <taxon>Gunneridae</taxon>
        <taxon>Pentapetalae</taxon>
        <taxon>rosids</taxon>
        <taxon>Vitales</taxon>
        <taxon>Vitaceae</taxon>
        <taxon>Viteae</taxon>
        <taxon>Vitis</taxon>
    </lineage>
</organism>
<reference evidence="2 3" key="1">
    <citation type="journal article" date="2018" name="PLoS Genet.">
        <title>Population sequencing reveals clonal diversity and ancestral inbreeding in the grapevine cultivar Chardonnay.</title>
        <authorList>
            <person name="Roach M.J."/>
            <person name="Johnson D.L."/>
            <person name="Bohlmann J."/>
            <person name="van Vuuren H.J."/>
            <person name="Jones S.J."/>
            <person name="Pretorius I.S."/>
            <person name="Schmidt S.A."/>
            <person name="Borneman A.R."/>
        </authorList>
    </citation>
    <scope>NUCLEOTIDE SEQUENCE [LARGE SCALE GENOMIC DNA]</scope>
    <source>
        <strain evidence="3">cv. Chardonnay</strain>
        <tissue evidence="2">Leaf</tissue>
    </source>
</reference>
<evidence type="ECO:0000313" key="3">
    <source>
        <dbReference type="Proteomes" id="UP000288805"/>
    </source>
</evidence>
<evidence type="ECO:0000313" key="2">
    <source>
        <dbReference type="EMBL" id="RVW23659.1"/>
    </source>
</evidence>
<protein>
    <submittedName>
        <fullName evidence="2">Uncharacterized protein</fullName>
    </submittedName>
</protein>
<proteinExistence type="predicted"/>
<evidence type="ECO:0000256" key="1">
    <source>
        <dbReference type="SAM" id="MobiDB-lite"/>
    </source>
</evidence>
<accession>A0A438CKE9</accession>
<comment type="caution">
    <text evidence="2">The sequence shown here is derived from an EMBL/GenBank/DDBJ whole genome shotgun (WGS) entry which is preliminary data.</text>
</comment>
<name>A0A438CKE9_VITVI</name>
<dbReference type="Proteomes" id="UP000288805">
    <property type="component" value="Unassembled WGS sequence"/>
</dbReference>
<sequence length="241" mass="26190">MTTRGIPSPTSIHFTIDGFHVSQRNMVYILSRGTSTDSILLRKELSPGMLLVDVVLRSNLFSLQHSILEHMGFPTEPRLERHHLFRERFTLNKWNQLAGYSAPPGALPMVAPLLPPEIEHGELPTKIIPLDPASPTSAPPVPMLEATSTAPPMTPTVPLVTPTTSELSITISASEFRGLIHIFQTLTTTHPDLLASLEPLALAEDTIPTEDTTTVEDEPQTVDTIIATPEDASSPPEAATT</sequence>
<feature type="region of interest" description="Disordered" evidence="1">
    <location>
        <begin position="211"/>
        <end position="241"/>
    </location>
</feature>